<feature type="transmembrane region" description="Helical" evidence="4">
    <location>
        <begin position="330"/>
        <end position="355"/>
    </location>
</feature>
<dbReference type="InterPro" id="IPR050327">
    <property type="entry name" value="Proton-linked_MCT"/>
</dbReference>
<keyword evidence="4" id="KW-1133">Transmembrane helix</keyword>
<protein>
    <submittedName>
        <fullName evidence="5">Related to MFS monocarboxylate transporter</fullName>
    </submittedName>
</protein>
<dbReference type="PANTHER" id="PTHR11360:SF234">
    <property type="entry name" value="MFS-TYPE TRANSPORTER DBAD-RELATED"/>
    <property type="match status" value="1"/>
</dbReference>
<dbReference type="GO" id="GO:0016020">
    <property type="term" value="C:membrane"/>
    <property type="evidence" value="ECO:0007669"/>
    <property type="project" value="UniProtKB-SubCell"/>
</dbReference>
<dbReference type="Pfam" id="PF07690">
    <property type="entry name" value="MFS_1"/>
    <property type="match status" value="1"/>
</dbReference>
<evidence type="ECO:0000256" key="2">
    <source>
        <dbReference type="ARBA" id="ARBA00006727"/>
    </source>
</evidence>
<feature type="transmembrane region" description="Helical" evidence="4">
    <location>
        <begin position="197"/>
        <end position="217"/>
    </location>
</feature>
<comment type="similarity">
    <text evidence="2">Belongs to the major facilitator superfamily. Monocarboxylate porter (TC 2.A.1.13) family.</text>
</comment>
<keyword evidence="4" id="KW-0472">Membrane</keyword>
<dbReference type="SUPFAM" id="SSF103473">
    <property type="entry name" value="MFS general substrate transporter"/>
    <property type="match status" value="1"/>
</dbReference>
<evidence type="ECO:0000313" key="6">
    <source>
        <dbReference type="Proteomes" id="UP001187682"/>
    </source>
</evidence>
<accession>A0AAE8N5S5</accession>
<dbReference type="InterPro" id="IPR011701">
    <property type="entry name" value="MFS"/>
</dbReference>
<dbReference type="Proteomes" id="UP001187682">
    <property type="component" value="Unassembled WGS sequence"/>
</dbReference>
<feature type="transmembrane region" description="Helical" evidence="4">
    <location>
        <begin position="78"/>
        <end position="101"/>
    </location>
</feature>
<feature type="transmembrane region" description="Helical" evidence="4">
    <location>
        <begin position="367"/>
        <end position="388"/>
    </location>
</feature>
<feature type="transmembrane region" description="Helical" evidence="4">
    <location>
        <begin position="238"/>
        <end position="255"/>
    </location>
</feature>
<feature type="transmembrane region" description="Helical" evidence="4">
    <location>
        <begin position="304"/>
        <end position="324"/>
    </location>
</feature>
<dbReference type="CDD" id="cd17352">
    <property type="entry name" value="MFS_MCT_SLC16"/>
    <property type="match status" value="1"/>
</dbReference>
<feature type="region of interest" description="Disordered" evidence="3">
    <location>
        <begin position="1"/>
        <end position="25"/>
    </location>
</feature>
<dbReference type="EMBL" id="ONZQ02000017">
    <property type="protein sequence ID" value="SPO06771.1"/>
    <property type="molecule type" value="Genomic_DNA"/>
</dbReference>
<dbReference type="GO" id="GO:0022857">
    <property type="term" value="F:transmembrane transporter activity"/>
    <property type="evidence" value="ECO:0007669"/>
    <property type="project" value="InterPro"/>
</dbReference>
<comment type="caution">
    <text evidence="5">The sequence shown here is derived from an EMBL/GenBank/DDBJ whole genome shotgun (WGS) entry which is preliminary data.</text>
</comment>
<feature type="transmembrane region" description="Helical" evidence="4">
    <location>
        <begin position="108"/>
        <end position="127"/>
    </location>
</feature>
<gene>
    <name evidence="5" type="ORF">DNG_09465</name>
</gene>
<proteinExistence type="inferred from homology"/>
<feature type="transmembrane region" description="Helical" evidence="4">
    <location>
        <begin position="394"/>
        <end position="413"/>
    </location>
</feature>
<feature type="transmembrane region" description="Helical" evidence="4">
    <location>
        <begin position="46"/>
        <end position="66"/>
    </location>
</feature>
<sequence>MDEKRVEPGPQPPSDAADATPNQIPLPADDVPDGGLAGWLQVVGGFALFFNSWGIVNTFGVFQTYYKTNILADSTPDAISWIGSLQSCLLLAGGIISGPLFDAGWFKATISAGAFAICFGFMMTSLATQYWQIILAQGLCIGLGTGCMVVPGLSVLPQYFLKKRALVTGIVVCGSSFGGVIYPLIFQALIDKVGFAWTTRVLGFISLATSSFAVAVMKQRVKARKVRSPIDPTAFREPAYVLYCIAMFFSNFGFFPPIFYLQTYALSHGLTDTNIALNLVAVLNAASVLGRLAPSPAVSLIGPINTMITITAMASIVAFSWIAVQTGPGNIVFAIMYGFTSGGIVSLPAVVLASITEDLSFLGARMGTSYVFSAAAALCGPPVAGAILDSTRGYLGVQLFAGFMLFGAATFHASTRFARVGLKLLVNV</sequence>
<reference evidence="5" key="1">
    <citation type="submission" date="2018-03" db="EMBL/GenBank/DDBJ databases">
        <authorList>
            <person name="Guldener U."/>
        </authorList>
    </citation>
    <scope>NUCLEOTIDE SEQUENCE</scope>
</reference>
<dbReference type="PANTHER" id="PTHR11360">
    <property type="entry name" value="MONOCARBOXYLATE TRANSPORTER"/>
    <property type="match status" value="1"/>
</dbReference>
<dbReference type="AlphaFoldDB" id="A0AAE8N5S5"/>
<organism evidence="5 6">
    <name type="scientific">Cephalotrichum gorgonifer</name>
    <dbReference type="NCBI Taxonomy" id="2041049"/>
    <lineage>
        <taxon>Eukaryota</taxon>
        <taxon>Fungi</taxon>
        <taxon>Dikarya</taxon>
        <taxon>Ascomycota</taxon>
        <taxon>Pezizomycotina</taxon>
        <taxon>Sordariomycetes</taxon>
        <taxon>Hypocreomycetidae</taxon>
        <taxon>Microascales</taxon>
        <taxon>Microascaceae</taxon>
        <taxon>Cephalotrichum</taxon>
    </lineage>
</organism>
<feature type="transmembrane region" description="Helical" evidence="4">
    <location>
        <begin position="165"/>
        <end position="185"/>
    </location>
</feature>
<evidence type="ECO:0000256" key="4">
    <source>
        <dbReference type="SAM" id="Phobius"/>
    </source>
</evidence>
<dbReference type="InterPro" id="IPR036259">
    <property type="entry name" value="MFS_trans_sf"/>
</dbReference>
<evidence type="ECO:0000313" key="5">
    <source>
        <dbReference type="EMBL" id="SPO06771.1"/>
    </source>
</evidence>
<comment type="subcellular location">
    <subcellularLocation>
        <location evidence="1">Membrane</location>
        <topology evidence="1">Multi-pass membrane protein</topology>
    </subcellularLocation>
</comment>
<evidence type="ECO:0000256" key="3">
    <source>
        <dbReference type="SAM" id="MobiDB-lite"/>
    </source>
</evidence>
<feature type="transmembrane region" description="Helical" evidence="4">
    <location>
        <begin position="133"/>
        <end position="153"/>
    </location>
</feature>
<name>A0AAE8N5S5_9PEZI</name>
<keyword evidence="6" id="KW-1185">Reference proteome</keyword>
<evidence type="ECO:0000256" key="1">
    <source>
        <dbReference type="ARBA" id="ARBA00004141"/>
    </source>
</evidence>
<keyword evidence="4" id="KW-0812">Transmembrane</keyword>
<dbReference type="Gene3D" id="1.20.1250.20">
    <property type="entry name" value="MFS general substrate transporter like domains"/>
    <property type="match status" value="2"/>
</dbReference>